<dbReference type="PROSITE" id="PS51012">
    <property type="entry name" value="ABC_TM2"/>
    <property type="match status" value="1"/>
</dbReference>
<comment type="similarity">
    <text evidence="2">Belongs to the ABC-2 integral membrane protein family.</text>
</comment>
<feature type="transmembrane region" description="Helical" evidence="8">
    <location>
        <begin position="25"/>
        <end position="45"/>
    </location>
</feature>
<evidence type="ECO:0000256" key="2">
    <source>
        <dbReference type="ARBA" id="ARBA00007783"/>
    </source>
</evidence>
<keyword evidence="3" id="KW-0813">Transport</keyword>
<evidence type="ECO:0000313" key="11">
    <source>
        <dbReference type="Proteomes" id="UP001378188"/>
    </source>
</evidence>
<feature type="transmembrane region" description="Helical" evidence="8">
    <location>
        <begin position="262"/>
        <end position="284"/>
    </location>
</feature>
<dbReference type="RefSeq" id="WP_340328803.1">
    <property type="nucleotide sequence ID" value="NZ_JAZHOF010000002.1"/>
</dbReference>
<dbReference type="AlphaFoldDB" id="A0AAW9RGS9"/>
<sequence length="377" mass="41110">MSAISLTRVTAILVKELIQMRRDRLTFAMMVGIPIVQLILFGFAINTDPKHLPAAAVIEDSSRFGRAVFAAMTNSRYFDFVTTADGETQARDMLARGEVSFVVTVPLDFGRDLVRGLQPTLLLEADATDPAAASNAVGAISEIVRSGLSHDLRGPLESLKAGSPPVEVVVHRLYNPEGITQYNIVPGLLGVVLTMTTILMTAMALTRELERGTMENLLAMPARPVEIMIGKILPYIGLGFIQVGVILVAAFAIFTVPMLGSLGLLLFALLVFIAANVTLGYTFSTLARTQMQAMQMTFFFFLPSILLSGFMFPFRGMPVWAQWIGEALPLTHFLRIVRGIVLKGNTLADITPELWAIAGFFAAVATVALLRYRRTLD</sequence>
<comment type="caution">
    <text evidence="10">The sequence shown here is derived from an EMBL/GenBank/DDBJ whole genome shotgun (WGS) entry which is preliminary data.</text>
</comment>
<name>A0AAW9RGS9_9HYPH</name>
<dbReference type="Pfam" id="PF12698">
    <property type="entry name" value="ABC2_membrane_3"/>
    <property type="match status" value="1"/>
</dbReference>
<protein>
    <submittedName>
        <fullName evidence="10">ABC transporter permease</fullName>
    </submittedName>
</protein>
<evidence type="ECO:0000313" key="10">
    <source>
        <dbReference type="EMBL" id="MEJ8571120.1"/>
    </source>
</evidence>
<keyword evidence="11" id="KW-1185">Reference proteome</keyword>
<dbReference type="Proteomes" id="UP001378188">
    <property type="component" value="Unassembled WGS sequence"/>
</dbReference>
<reference evidence="10 11" key="1">
    <citation type="submission" date="2024-02" db="EMBL/GenBank/DDBJ databases">
        <title>Genome analysis and characterization of Microbaculum marinisediminis sp. nov., isolated from marine sediment.</title>
        <authorList>
            <person name="Du Z.-J."/>
            <person name="Ye Y.-Q."/>
            <person name="Zhang Z.-R."/>
            <person name="Yuan S.-M."/>
            <person name="Zhang X.-Y."/>
        </authorList>
    </citation>
    <scope>NUCLEOTIDE SEQUENCE [LARGE SCALE GENOMIC DNA]</scope>
    <source>
        <strain evidence="10 11">SDUM1044001</strain>
    </source>
</reference>
<keyword evidence="6 8" id="KW-1133">Transmembrane helix</keyword>
<evidence type="ECO:0000256" key="4">
    <source>
        <dbReference type="ARBA" id="ARBA00022475"/>
    </source>
</evidence>
<keyword evidence="7 8" id="KW-0472">Membrane</keyword>
<dbReference type="InterPro" id="IPR047817">
    <property type="entry name" value="ABC2_TM_bact-type"/>
</dbReference>
<accession>A0AAW9RGS9</accession>
<feature type="domain" description="ABC transmembrane type-2" evidence="9">
    <location>
        <begin position="146"/>
        <end position="375"/>
    </location>
</feature>
<dbReference type="GO" id="GO:0140359">
    <property type="term" value="F:ABC-type transporter activity"/>
    <property type="evidence" value="ECO:0007669"/>
    <property type="project" value="InterPro"/>
</dbReference>
<evidence type="ECO:0000256" key="1">
    <source>
        <dbReference type="ARBA" id="ARBA00004651"/>
    </source>
</evidence>
<gene>
    <name evidence="10" type="ORF">V3328_06530</name>
</gene>
<feature type="transmembrane region" description="Helical" evidence="8">
    <location>
        <begin position="354"/>
        <end position="372"/>
    </location>
</feature>
<feature type="transmembrane region" description="Helical" evidence="8">
    <location>
        <begin position="232"/>
        <end position="256"/>
    </location>
</feature>
<dbReference type="PANTHER" id="PTHR30294">
    <property type="entry name" value="MEMBRANE COMPONENT OF ABC TRANSPORTER YHHJ-RELATED"/>
    <property type="match status" value="1"/>
</dbReference>
<dbReference type="InterPro" id="IPR051449">
    <property type="entry name" value="ABC-2_transporter_component"/>
</dbReference>
<keyword evidence="5 8" id="KW-0812">Transmembrane</keyword>
<dbReference type="PANTHER" id="PTHR30294:SF29">
    <property type="entry name" value="MULTIDRUG ABC TRANSPORTER PERMEASE YBHS-RELATED"/>
    <property type="match status" value="1"/>
</dbReference>
<evidence type="ECO:0000256" key="3">
    <source>
        <dbReference type="ARBA" id="ARBA00022448"/>
    </source>
</evidence>
<feature type="transmembrane region" description="Helical" evidence="8">
    <location>
        <begin position="184"/>
        <end position="205"/>
    </location>
</feature>
<evidence type="ECO:0000256" key="7">
    <source>
        <dbReference type="ARBA" id="ARBA00023136"/>
    </source>
</evidence>
<keyword evidence="4" id="KW-1003">Cell membrane</keyword>
<dbReference type="Gene3D" id="3.40.1710.10">
    <property type="entry name" value="abc type-2 transporter like domain"/>
    <property type="match status" value="1"/>
</dbReference>
<evidence type="ECO:0000256" key="6">
    <source>
        <dbReference type="ARBA" id="ARBA00022989"/>
    </source>
</evidence>
<dbReference type="EMBL" id="JAZHOF010000002">
    <property type="protein sequence ID" value="MEJ8571120.1"/>
    <property type="molecule type" value="Genomic_DNA"/>
</dbReference>
<dbReference type="GO" id="GO:0005886">
    <property type="term" value="C:plasma membrane"/>
    <property type="evidence" value="ECO:0007669"/>
    <property type="project" value="UniProtKB-SubCell"/>
</dbReference>
<evidence type="ECO:0000256" key="5">
    <source>
        <dbReference type="ARBA" id="ARBA00022692"/>
    </source>
</evidence>
<comment type="subcellular location">
    <subcellularLocation>
        <location evidence="1">Cell membrane</location>
        <topology evidence="1">Multi-pass membrane protein</topology>
    </subcellularLocation>
</comment>
<proteinExistence type="inferred from homology"/>
<organism evidence="10 11">
    <name type="scientific">Microbaculum marinum</name>
    <dbReference type="NCBI Taxonomy" id="1764581"/>
    <lineage>
        <taxon>Bacteria</taxon>
        <taxon>Pseudomonadati</taxon>
        <taxon>Pseudomonadota</taxon>
        <taxon>Alphaproteobacteria</taxon>
        <taxon>Hyphomicrobiales</taxon>
        <taxon>Tepidamorphaceae</taxon>
        <taxon>Microbaculum</taxon>
    </lineage>
</organism>
<dbReference type="InterPro" id="IPR013525">
    <property type="entry name" value="ABC2_TM"/>
</dbReference>
<evidence type="ECO:0000256" key="8">
    <source>
        <dbReference type="SAM" id="Phobius"/>
    </source>
</evidence>
<evidence type="ECO:0000259" key="9">
    <source>
        <dbReference type="PROSITE" id="PS51012"/>
    </source>
</evidence>
<feature type="transmembrane region" description="Helical" evidence="8">
    <location>
        <begin position="296"/>
        <end position="314"/>
    </location>
</feature>